<evidence type="ECO:0000259" key="2">
    <source>
        <dbReference type="PROSITE" id="PS51782"/>
    </source>
</evidence>
<dbReference type="InterPro" id="IPR018392">
    <property type="entry name" value="LysM"/>
</dbReference>
<evidence type="ECO:0000313" key="4">
    <source>
        <dbReference type="Proteomes" id="UP001302316"/>
    </source>
</evidence>
<feature type="signal peptide" evidence="1">
    <location>
        <begin position="1"/>
        <end position="24"/>
    </location>
</feature>
<proteinExistence type="predicted"/>
<keyword evidence="4" id="KW-1185">Reference proteome</keyword>
<comment type="caution">
    <text evidence="3">The sequence shown here is derived from an EMBL/GenBank/DDBJ whole genome shotgun (WGS) entry which is preliminary data.</text>
</comment>
<dbReference type="EMBL" id="JAYGII010000004">
    <property type="protein sequence ID" value="MEA5444778.1"/>
    <property type="molecule type" value="Genomic_DNA"/>
</dbReference>
<dbReference type="Gene3D" id="1.20.1270.390">
    <property type="match status" value="1"/>
</dbReference>
<evidence type="ECO:0000256" key="1">
    <source>
        <dbReference type="SAM" id="SignalP"/>
    </source>
</evidence>
<dbReference type="Pfam" id="PF01476">
    <property type="entry name" value="LysM"/>
    <property type="match status" value="1"/>
</dbReference>
<organism evidence="3 4">
    <name type="scientific">Natronospira elongata</name>
    <dbReference type="NCBI Taxonomy" id="3110268"/>
    <lineage>
        <taxon>Bacteria</taxon>
        <taxon>Pseudomonadati</taxon>
        <taxon>Pseudomonadota</taxon>
        <taxon>Gammaproteobacteria</taxon>
        <taxon>Natronospirales</taxon>
        <taxon>Natronospiraceae</taxon>
        <taxon>Natronospira</taxon>
    </lineage>
</organism>
<dbReference type="InterPro" id="IPR052196">
    <property type="entry name" value="Bact_Kbp"/>
</dbReference>
<dbReference type="PROSITE" id="PS51782">
    <property type="entry name" value="LYSM"/>
    <property type="match status" value="1"/>
</dbReference>
<keyword evidence="1" id="KW-0732">Signal</keyword>
<feature type="domain" description="LysM" evidence="2">
    <location>
        <begin position="157"/>
        <end position="208"/>
    </location>
</feature>
<gene>
    <name evidence="3" type="ORF">VCB98_02985</name>
</gene>
<evidence type="ECO:0000313" key="3">
    <source>
        <dbReference type="EMBL" id="MEA5444778.1"/>
    </source>
</evidence>
<accession>A0AAP6MJW3</accession>
<dbReference type="Gene3D" id="3.10.350.10">
    <property type="entry name" value="LysM domain"/>
    <property type="match status" value="1"/>
</dbReference>
<dbReference type="AlphaFoldDB" id="A0AAP6MJW3"/>
<dbReference type="CDD" id="cd00118">
    <property type="entry name" value="LysM"/>
    <property type="match status" value="1"/>
</dbReference>
<feature type="chain" id="PRO_5042902705" evidence="1">
    <location>
        <begin position="25"/>
        <end position="249"/>
    </location>
</feature>
<dbReference type="PROSITE" id="PS51257">
    <property type="entry name" value="PROKAR_LIPOPROTEIN"/>
    <property type="match status" value="1"/>
</dbReference>
<name>A0AAP6MJW3_9GAMM</name>
<dbReference type="Proteomes" id="UP001302316">
    <property type="component" value="Unassembled WGS sequence"/>
</dbReference>
<dbReference type="PANTHER" id="PTHR34700">
    <property type="entry name" value="POTASSIUM BINDING PROTEIN KBP"/>
    <property type="match status" value="1"/>
</dbReference>
<dbReference type="PANTHER" id="PTHR34700:SF4">
    <property type="entry name" value="PHAGE-LIKE ELEMENT PBSX PROTEIN XKDP"/>
    <property type="match status" value="1"/>
</dbReference>
<dbReference type="InterPro" id="IPR036779">
    <property type="entry name" value="LysM_dom_sf"/>
</dbReference>
<reference evidence="3 4" key="1">
    <citation type="submission" date="2023-12" db="EMBL/GenBank/DDBJ databases">
        <title>Whole-genome sequencing of halo(alkali)philic microorganisms from hypersaline lakes.</title>
        <authorList>
            <person name="Sorokin D.Y."/>
            <person name="Merkel A.Y."/>
            <person name="Messina E."/>
            <person name="Yakimov M."/>
        </authorList>
    </citation>
    <scope>NUCLEOTIDE SEQUENCE [LARGE SCALE GENOMIC DNA]</scope>
    <source>
        <strain evidence="3 4">AB-CW1</strain>
    </source>
</reference>
<protein>
    <submittedName>
        <fullName evidence="3">LysM peptidoglycan-binding domain-containing protein</fullName>
    </submittedName>
</protein>
<dbReference type="RefSeq" id="WP_346050341.1">
    <property type="nucleotide sequence ID" value="NZ_JAYGII010000004.1"/>
</dbReference>
<sequence>MTKLSRKHAIVLALAAGLAVGCQTAPDEPEIDEEARDMARQAIDNARSVMAAAEEPCTDTGNAGDYLSRAEAAEADGEFEEAQRLAERAAEVAQSTIDDCYAEKSGGYLDKAGTFTNLTADQRSRLRDARNAQDAGNYRDAYEHARALVSELEAATMSYRVRRGDSLWRISGKDDVYGDPYQWPLIYRANSDKIDDADLIFPDQEFTIYKHPTESARDHAIEHARTRGAWEIGRVEDSDRRYLRESGDR</sequence>